<dbReference type="GO" id="GO:0004499">
    <property type="term" value="F:N,N-dimethylaniline monooxygenase activity"/>
    <property type="evidence" value="ECO:0007669"/>
    <property type="project" value="InterPro"/>
</dbReference>
<dbReference type="InterPro" id="IPR050346">
    <property type="entry name" value="FMO-like"/>
</dbReference>
<reference evidence="8" key="2">
    <citation type="submission" date="2023-06" db="EMBL/GenBank/DDBJ databases">
        <authorList>
            <consortium name="Lawrence Berkeley National Laboratory"/>
            <person name="Haridas S."/>
            <person name="Hensen N."/>
            <person name="Bonometti L."/>
            <person name="Westerberg I."/>
            <person name="Brannstrom I.O."/>
            <person name="Guillou S."/>
            <person name="Cros-Aarteil S."/>
            <person name="Calhoun S."/>
            <person name="Kuo A."/>
            <person name="Mondo S."/>
            <person name="Pangilinan J."/>
            <person name="Riley R."/>
            <person name="LaButti K."/>
            <person name="Andreopoulos B."/>
            <person name="Lipzen A."/>
            <person name="Chen C."/>
            <person name="Yanf M."/>
            <person name="Daum C."/>
            <person name="Ng V."/>
            <person name="Clum A."/>
            <person name="Steindorff A."/>
            <person name="Ohm R."/>
            <person name="Martin F."/>
            <person name="Silar P."/>
            <person name="Natvig D."/>
            <person name="Lalanne C."/>
            <person name="Gautier V."/>
            <person name="Ament-velasquez S.L."/>
            <person name="Kruys A."/>
            <person name="Hutchinson M.I."/>
            <person name="Powell A.J."/>
            <person name="Barry K."/>
            <person name="Miller A.N."/>
            <person name="Grigoriev I.V."/>
            <person name="Debuchy R."/>
            <person name="Gladieux P."/>
            <person name="Thoren M.H."/>
            <person name="Johannesson H."/>
        </authorList>
    </citation>
    <scope>NUCLEOTIDE SEQUENCE</scope>
    <source>
        <strain evidence="8">CBS 232.78</strain>
    </source>
</reference>
<keyword evidence="7" id="KW-0503">Monooxygenase</keyword>
<keyword evidence="6" id="KW-0560">Oxidoreductase</keyword>
<protein>
    <submittedName>
        <fullName evidence="8">FAD/NAD(P)-binding domain-containing protein</fullName>
    </submittedName>
</protein>
<organism evidence="8 9">
    <name type="scientific">Podospora didyma</name>
    <dbReference type="NCBI Taxonomy" id="330526"/>
    <lineage>
        <taxon>Eukaryota</taxon>
        <taxon>Fungi</taxon>
        <taxon>Dikarya</taxon>
        <taxon>Ascomycota</taxon>
        <taxon>Pezizomycotina</taxon>
        <taxon>Sordariomycetes</taxon>
        <taxon>Sordariomycetidae</taxon>
        <taxon>Sordariales</taxon>
        <taxon>Podosporaceae</taxon>
        <taxon>Podospora</taxon>
    </lineage>
</organism>
<dbReference type="PRINTS" id="PR00419">
    <property type="entry name" value="ADXRDTASE"/>
</dbReference>
<accession>A0AAE0KJP9</accession>
<dbReference type="PANTHER" id="PTHR23023">
    <property type="entry name" value="DIMETHYLANILINE MONOOXYGENASE"/>
    <property type="match status" value="1"/>
</dbReference>
<comment type="similarity">
    <text evidence="2">Belongs to the FMO family.</text>
</comment>
<evidence type="ECO:0000313" key="8">
    <source>
        <dbReference type="EMBL" id="KAK3377763.1"/>
    </source>
</evidence>
<dbReference type="FunFam" id="3.50.50.60:FF:000138">
    <property type="entry name" value="Flavin-containing monooxygenase"/>
    <property type="match status" value="1"/>
</dbReference>
<evidence type="ECO:0000256" key="6">
    <source>
        <dbReference type="ARBA" id="ARBA00023002"/>
    </source>
</evidence>
<dbReference type="Proteomes" id="UP001285441">
    <property type="component" value="Unassembled WGS sequence"/>
</dbReference>
<proteinExistence type="inferred from homology"/>
<keyword evidence="3" id="KW-0285">Flavoprotein</keyword>
<name>A0AAE0KJP9_9PEZI</name>
<reference evidence="8" key="1">
    <citation type="journal article" date="2023" name="Mol. Phylogenet. Evol.">
        <title>Genome-scale phylogeny and comparative genomics of the fungal order Sordariales.</title>
        <authorList>
            <person name="Hensen N."/>
            <person name="Bonometti L."/>
            <person name="Westerberg I."/>
            <person name="Brannstrom I.O."/>
            <person name="Guillou S."/>
            <person name="Cros-Aarteil S."/>
            <person name="Calhoun S."/>
            <person name="Haridas S."/>
            <person name="Kuo A."/>
            <person name="Mondo S."/>
            <person name="Pangilinan J."/>
            <person name="Riley R."/>
            <person name="LaButti K."/>
            <person name="Andreopoulos B."/>
            <person name="Lipzen A."/>
            <person name="Chen C."/>
            <person name="Yan M."/>
            <person name="Daum C."/>
            <person name="Ng V."/>
            <person name="Clum A."/>
            <person name="Steindorff A."/>
            <person name="Ohm R.A."/>
            <person name="Martin F."/>
            <person name="Silar P."/>
            <person name="Natvig D.O."/>
            <person name="Lalanne C."/>
            <person name="Gautier V."/>
            <person name="Ament-Velasquez S.L."/>
            <person name="Kruys A."/>
            <person name="Hutchinson M.I."/>
            <person name="Powell A.J."/>
            <person name="Barry K."/>
            <person name="Miller A.N."/>
            <person name="Grigoriev I.V."/>
            <person name="Debuchy R."/>
            <person name="Gladieux P."/>
            <person name="Hiltunen Thoren M."/>
            <person name="Johannesson H."/>
        </authorList>
    </citation>
    <scope>NUCLEOTIDE SEQUENCE</scope>
    <source>
        <strain evidence="8">CBS 232.78</strain>
    </source>
</reference>
<dbReference type="Pfam" id="PF13450">
    <property type="entry name" value="NAD_binding_8"/>
    <property type="match status" value="1"/>
</dbReference>
<evidence type="ECO:0000256" key="7">
    <source>
        <dbReference type="ARBA" id="ARBA00023033"/>
    </source>
</evidence>
<sequence>MGSQGPALFDVKRIAIIGAGPCGLSAAKYLAAQKAFESIVVFEQQSEVGGVWNYSPKASSTLHVPQVSASIPPDPPIEPEGTAPVFPSPMYQVLHTNIPRALMRFSDLPFPEDSLIFPTREAVQDYLVAYARDIRHLIKFSTQVLDVRLRQGETGKDQWDVDVRSLMTGEITSATYDAVVVASGHYSIIYIPEIKNAAQFHKTYPGIISHSKLYRNSESFADKKVVVVGNAASGLDIAAQISRVCQQLLLLSVRTPTPPANLAHVGAEEVSLIEEFLVSERGIRFQDGRVEKDVDAVIFATGYLFSFPFLASFNPPLISNGRQVNGLYKDLFQMDHPTLVFPGLPIKVVPFPLSESQAAIFSRTWANLLPLPPLEEMKRWEREEAGKRGLSYHVWPKGGDAEFINAVHDWISQSKTAGKEPPHWDDEQIWERKIYFEAKLKFEIEGRSAKSLEELGFQYRPDEWENPAPEIL</sequence>
<keyword evidence="9" id="KW-1185">Reference proteome</keyword>
<evidence type="ECO:0000256" key="2">
    <source>
        <dbReference type="ARBA" id="ARBA00009183"/>
    </source>
</evidence>
<dbReference type="EMBL" id="JAULSW010000006">
    <property type="protein sequence ID" value="KAK3377763.1"/>
    <property type="molecule type" value="Genomic_DNA"/>
</dbReference>
<comment type="cofactor">
    <cofactor evidence="1">
        <name>FAD</name>
        <dbReference type="ChEBI" id="CHEBI:57692"/>
    </cofactor>
</comment>
<evidence type="ECO:0000256" key="1">
    <source>
        <dbReference type="ARBA" id="ARBA00001974"/>
    </source>
</evidence>
<dbReference type="GO" id="GO:0050661">
    <property type="term" value="F:NADP binding"/>
    <property type="evidence" value="ECO:0007669"/>
    <property type="project" value="InterPro"/>
</dbReference>
<evidence type="ECO:0000313" key="9">
    <source>
        <dbReference type="Proteomes" id="UP001285441"/>
    </source>
</evidence>
<gene>
    <name evidence="8" type="ORF">B0H63DRAFT_477917</name>
</gene>
<dbReference type="GO" id="GO:0050660">
    <property type="term" value="F:flavin adenine dinucleotide binding"/>
    <property type="evidence" value="ECO:0007669"/>
    <property type="project" value="InterPro"/>
</dbReference>
<dbReference type="AlphaFoldDB" id="A0AAE0KJP9"/>
<evidence type="ECO:0000256" key="4">
    <source>
        <dbReference type="ARBA" id="ARBA00022827"/>
    </source>
</evidence>
<dbReference type="Pfam" id="PF00743">
    <property type="entry name" value="FMO-like"/>
    <property type="match status" value="2"/>
</dbReference>
<dbReference type="InterPro" id="IPR020946">
    <property type="entry name" value="Flavin_mOase-like"/>
</dbReference>
<comment type="caution">
    <text evidence="8">The sequence shown here is derived from an EMBL/GenBank/DDBJ whole genome shotgun (WGS) entry which is preliminary data.</text>
</comment>
<dbReference type="SUPFAM" id="SSF51905">
    <property type="entry name" value="FAD/NAD(P)-binding domain"/>
    <property type="match status" value="2"/>
</dbReference>
<evidence type="ECO:0000256" key="5">
    <source>
        <dbReference type="ARBA" id="ARBA00022857"/>
    </source>
</evidence>
<evidence type="ECO:0000256" key="3">
    <source>
        <dbReference type="ARBA" id="ARBA00022630"/>
    </source>
</evidence>
<keyword evidence="5" id="KW-0521">NADP</keyword>
<dbReference type="Gene3D" id="3.50.50.60">
    <property type="entry name" value="FAD/NAD(P)-binding domain"/>
    <property type="match status" value="2"/>
</dbReference>
<dbReference type="InterPro" id="IPR036188">
    <property type="entry name" value="FAD/NAD-bd_sf"/>
</dbReference>
<keyword evidence="4" id="KW-0274">FAD</keyword>